<gene>
    <name evidence="1" type="ORF">HGI30_19980</name>
</gene>
<dbReference type="KEGG" id="palr:HGI30_19980"/>
<dbReference type="EMBL" id="CP051428">
    <property type="protein sequence ID" value="QJC53586.1"/>
    <property type="molecule type" value="Genomic_DNA"/>
</dbReference>
<accession>A0A6H2H2E1</accession>
<name>A0A6H2H2E1_9BACL</name>
<evidence type="ECO:0000313" key="2">
    <source>
        <dbReference type="Proteomes" id="UP000502136"/>
    </source>
</evidence>
<dbReference type="RefSeq" id="WP_168909123.1">
    <property type="nucleotide sequence ID" value="NZ_CP051428.1"/>
</dbReference>
<protein>
    <submittedName>
        <fullName evidence="1">Uncharacterized protein</fullName>
    </submittedName>
</protein>
<keyword evidence="2" id="KW-1185">Reference proteome</keyword>
<dbReference type="AlphaFoldDB" id="A0A6H2H2E1"/>
<proteinExistence type="predicted"/>
<organism evidence="1 2">
    <name type="scientific">Paenibacillus albicereus</name>
    <dbReference type="NCBI Taxonomy" id="2726185"/>
    <lineage>
        <taxon>Bacteria</taxon>
        <taxon>Bacillati</taxon>
        <taxon>Bacillota</taxon>
        <taxon>Bacilli</taxon>
        <taxon>Bacillales</taxon>
        <taxon>Paenibacillaceae</taxon>
        <taxon>Paenibacillus</taxon>
    </lineage>
</organism>
<dbReference type="Proteomes" id="UP000502136">
    <property type="component" value="Chromosome"/>
</dbReference>
<sequence>MRRMLFERPTEDYDRRLLELDARLCGLIGERKRIAGAQPGFPPAEDLSAWAEANDVQEDYLNALFAFLRTDDEAFRPVIEPEGYRRMIVLGQTVVKGETVYTLSSIRQFGNASVISLVGDDDPVPLKACPPGERDGWFHGELRVEGPYRVRFEGGGSSGHSMMWRYVVTPALPDEAPGQRFLFRPRRPGSGEAAATVEEIVFTR</sequence>
<reference evidence="1 2" key="1">
    <citation type="submission" date="2020-04" db="EMBL/GenBank/DDBJ databases">
        <title>Novel Paenibacillus strain UniB2 isolated from commercial digestive syrup.</title>
        <authorList>
            <person name="Thorat V."/>
            <person name="Kirdat K."/>
            <person name="Tiwarekar B."/>
            <person name="Yadav A."/>
        </authorList>
    </citation>
    <scope>NUCLEOTIDE SEQUENCE [LARGE SCALE GENOMIC DNA]</scope>
    <source>
        <strain evidence="1 2">UniB2</strain>
    </source>
</reference>
<evidence type="ECO:0000313" key="1">
    <source>
        <dbReference type="EMBL" id="QJC53586.1"/>
    </source>
</evidence>